<reference evidence="6 7" key="1">
    <citation type="submission" date="2019-06" db="EMBL/GenBank/DDBJ databases">
        <title>Draft genome of C. phoceense Strain 272.</title>
        <authorList>
            <person name="Pacheco L.G.C."/>
            <person name="Barberis C.M."/>
            <person name="Almuzara M.N."/>
            <person name="Traglia G.M."/>
            <person name="Santos C.S."/>
            <person name="Rocha D.J.P.G."/>
            <person name="Aguiar E.R.G.R."/>
            <person name="Vay C.A."/>
        </authorList>
    </citation>
    <scope>NUCLEOTIDE SEQUENCE [LARGE SCALE GENOMIC DNA]</scope>
    <source>
        <strain evidence="6 7">272</strain>
    </source>
</reference>
<dbReference type="EMBL" id="VHIR01000012">
    <property type="protein sequence ID" value="TQE43115.1"/>
    <property type="molecule type" value="Genomic_DNA"/>
</dbReference>
<dbReference type="GO" id="GO:0046872">
    <property type="term" value="F:metal ion binding"/>
    <property type="evidence" value="ECO:0007669"/>
    <property type="project" value="UniProtKB-KW"/>
</dbReference>
<dbReference type="InterPro" id="IPR001131">
    <property type="entry name" value="Peptidase_M24B_aminopep-P_CS"/>
</dbReference>
<gene>
    <name evidence="6" type="ORF">EJK80_08865</name>
</gene>
<feature type="domain" description="Peptidase M24" evidence="4">
    <location>
        <begin position="155"/>
        <end position="358"/>
    </location>
</feature>
<comment type="caution">
    <text evidence="6">The sequence shown here is derived from an EMBL/GenBank/DDBJ whole genome shotgun (WGS) entry which is preliminary data.</text>
</comment>
<dbReference type="InterPro" id="IPR029149">
    <property type="entry name" value="Creatin/AminoP/Spt16_N"/>
</dbReference>
<evidence type="ECO:0000256" key="3">
    <source>
        <dbReference type="RuleBase" id="RU000590"/>
    </source>
</evidence>
<keyword evidence="6" id="KW-0645">Protease</keyword>
<dbReference type="STRING" id="1686286.GCA_900092335_01787"/>
<dbReference type="RefSeq" id="WP_141629060.1">
    <property type="nucleotide sequence ID" value="NZ_JADPQA010000012.1"/>
</dbReference>
<dbReference type="AlphaFoldDB" id="A0A540R5U5"/>
<dbReference type="GO" id="GO:0004177">
    <property type="term" value="F:aminopeptidase activity"/>
    <property type="evidence" value="ECO:0007669"/>
    <property type="project" value="UniProtKB-KW"/>
</dbReference>
<dbReference type="PROSITE" id="PS00491">
    <property type="entry name" value="PROLINE_PEPTIDASE"/>
    <property type="match status" value="1"/>
</dbReference>
<dbReference type="Proteomes" id="UP000318080">
    <property type="component" value="Unassembled WGS sequence"/>
</dbReference>
<accession>A0A540R5U5</accession>
<sequence>MSHEIKPFSPSVYAARVARAQEVLRAQGLDALLAATGPDFAYLTGSWMTSNERLTALVIPAEGTPRLVAPQTDVLELQSTAVPEMGVELSGWADGEDPYGLALGEAGYARLAVSASLTADHLFKLQEHAPDAKLSLASTALSELFMRKDDAELKQLRGAAAAIDRVHEAVPELLRAGRTEREVAADIEERILAEHVSVDFIIVGSGPNGANPHHSFSDRVLAEGEPVVVDIGGTFGAGYHSDCTRTYVVGGPELADAPFRDAYAILAEAQAAARALAAPGVRAQDVDAAARSVIAEAGFGDAFFHRTGHGIGLSVHEEPFLLAGNELVLEEGMTFSIEPGIYLEGTWGMRLEDIVVTTADGCESLNACPRELR</sequence>
<proteinExistence type="inferred from homology"/>
<comment type="similarity">
    <text evidence="3">Belongs to the peptidase M24B family.</text>
</comment>
<dbReference type="InterPro" id="IPR036005">
    <property type="entry name" value="Creatinase/aminopeptidase-like"/>
</dbReference>
<dbReference type="SUPFAM" id="SSF55920">
    <property type="entry name" value="Creatinase/aminopeptidase"/>
    <property type="match status" value="1"/>
</dbReference>
<dbReference type="InterPro" id="IPR050659">
    <property type="entry name" value="Peptidase_M24B"/>
</dbReference>
<keyword evidence="1 3" id="KW-0479">Metal-binding</keyword>
<dbReference type="Pfam" id="PF01321">
    <property type="entry name" value="Creatinase_N"/>
    <property type="match status" value="1"/>
</dbReference>
<name>A0A540R5U5_9CORY</name>
<evidence type="ECO:0000313" key="7">
    <source>
        <dbReference type="Proteomes" id="UP000318080"/>
    </source>
</evidence>
<dbReference type="InterPro" id="IPR000994">
    <property type="entry name" value="Pept_M24"/>
</dbReference>
<dbReference type="PANTHER" id="PTHR46112">
    <property type="entry name" value="AMINOPEPTIDASE"/>
    <property type="match status" value="1"/>
</dbReference>
<dbReference type="InterPro" id="IPR000587">
    <property type="entry name" value="Creatinase_N"/>
</dbReference>
<keyword evidence="6" id="KW-0031">Aminopeptidase</keyword>
<evidence type="ECO:0000256" key="1">
    <source>
        <dbReference type="ARBA" id="ARBA00022723"/>
    </source>
</evidence>
<feature type="domain" description="Creatinase N-terminal" evidence="5">
    <location>
        <begin position="16"/>
        <end position="142"/>
    </location>
</feature>
<protein>
    <submittedName>
        <fullName evidence="6">Aminopeptidase P family protein</fullName>
    </submittedName>
</protein>
<evidence type="ECO:0000259" key="4">
    <source>
        <dbReference type="Pfam" id="PF00557"/>
    </source>
</evidence>
<evidence type="ECO:0000259" key="5">
    <source>
        <dbReference type="Pfam" id="PF01321"/>
    </source>
</evidence>
<evidence type="ECO:0000256" key="2">
    <source>
        <dbReference type="ARBA" id="ARBA00022801"/>
    </source>
</evidence>
<organism evidence="6 7">
    <name type="scientific">Corynebacterium phoceense</name>
    <dbReference type="NCBI Taxonomy" id="1686286"/>
    <lineage>
        <taxon>Bacteria</taxon>
        <taxon>Bacillati</taxon>
        <taxon>Actinomycetota</taxon>
        <taxon>Actinomycetes</taxon>
        <taxon>Mycobacteriales</taxon>
        <taxon>Corynebacteriaceae</taxon>
        <taxon>Corynebacterium</taxon>
    </lineage>
</organism>
<keyword evidence="7" id="KW-1185">Reference proteome</keyword>
<dbReference type="Pfam" id="PF00557">
    <property type="entry name" value="Peptidase_M24"/>
    <property type="match status" value="1"/>
</dbReference>
<dbReference type="SUPFAM" id="SSF53092">
    <property type="entry name" value="Creatinase/prolidase N-terminal domain"/>
    <property type="match status" value="1"/>
</dbReference>
<evidence type="ECO:0000313" key="6">
    <source>
        <dbReference type="EMBL" id="TQE43115.1"/>
    </source>
</evidence>
<dbReference type="Gene3D" id="3.90.230.10">
    <property type="entry name" value="Creatinase/methionine aminopeptidase superfamily"/>
    <property type="match status" value="1"/>
</dbReference>
<keyword evidence="2" id="KW-0378">Hydrolase</keyword>
<dbReference type="Gene3D" id="3.40.350.10">
    <property type="entry name" value="Creatinase/prolidase N-terminal domain"/>
    <property type="match status" value="1"/>
</dbReference>
<dbReference type="PANTHER" id="PTHR46112:SF3">
    <property type="entry name" value="AMINOPEPTIDASE YPDF"/>
    <property type="match status" value="1"/>
</dbReference>